<feature type="region of interest" description="Disordered" evidence="1">
    <location>
        <begin position="49"/>
        <end position="296"/>
    </location>
</feature>
<dbReference type="SUPFAM" id="SSF56219">
    <property type="entry name" value="DNase I-like"/>
    <property type="match status" value="1"/>
</dbReference>
<reference evidence="3" key="1">
    <citation type="submission" date="2024-03" db="EMBL/GenBank/DDBJ databases">
        <title>Complete genome sequence of Mycoplasma felifaucium Z921 isolated from the trachea of a cheetah.</title>
        <authorList>
            <person name="Spergser J."/>
        </authorList>
    </citation>
    <scope>NUCLEOTIDE SEQUENCE [LARGE SCALE GENOMIC DNA]</scope>
    <source>
        <strain evidence="3">Z921</strain>
    </source>
</reference>
<feature type="compositionally biased region" description="Low complexity" evidence="1">
    <location>
        <begin position="259"/>
        <end position="274"/>
    </location>
</feature>
<feature type="compositionally biased region" description="Polar residues" evidence="1">
    <location>
        <begin position="101"/>
        <end position="115"/>
    </location>
</feature>
<evidence type="ECO:0000256" key="1">
    <source>
        <dbReference type="SAM" id="MobiDB-lite"/>
    </source>
</evidence>
<dbReference type="InterPro" id="IPR036691">
    <property type="entry name" value="Endo/exonu/phosph_ase_sf"/>
</dbReference>
<protein>
    <recommendedName>
        <fullName evidence="5">Membrane nuclease MnuA</fullName>
    </recommendedName>
</protein>
<feature type="compositionally biased region" description="Basic and acidic residues" evidence="1">
    <location>
        <begin position="246"/>
        <end position="255"/>
    </location>
</feature>
<feature type="compositionally biased region" description="Low complexity" evidence="1">
    <location>
        <begin position="49"/>
        <end position="88"/>
    </location>
</feature>
<gene>
    <name evidence="3" type="ORF">WG617_02010</name>
</gene>
<dbReference type="RefSeq" id="WP_338822333.1">
    <property type="nucleotide sequence ID" value="NZ_CP148067.1"/>
</dbReference>
<dbReference type="NCBIfam" id="NF045851">
    <property type="entry name" value="mem_nucl_MnuA"/>
    <property type="match status" value="1"/>
</dbReference>
<keyword evidence="4" id="KW-1185">Reference proteome</keyword>
<keyword evidence="2" id="KW-0732">Signal</keyword>
<dbReference type="Gene3D" id="3.60.10.10">
    <property type="entry name" value="Endonuclease/exonuclease/phosphatase"/>
    <property type="match status" value="1"/>
</dbReference>
<feature type="compositionally biased region" description="Polar residues" evidence="1">
    <location>
        <begin position="445"/>
        <end position="458"/>
    </location>
</feature>
<feature type="signal peptide" evidence="2">
    <location>
        <begin position="1"/>
        <end position="20"/>
    </location>
</feature>
<feature type="compositionally biased region" description="Basic and acidic residues" evidence="1">
    <location>
        <begin position="459"/>
        <end position="477"/>
    </location>
</feature>
<dbReference type="CDD" id="cd10283">
    <property type="entry name" value="MnuA_DNase1-like"/>
    <property type="match status" value="1"/>
</dbReference>
<evidence type="ECO:0000313" key="4">
    <source>
        <dbReference type="Proteomes" id="UP001477443"/>
    </source>
</evidence>
<organism evidence="3 4">
    <name type="scientific">Mycoplasmopsis felifaucium</name>
    <dbReference type="NCBI Taxonomy" id="35768"/>
    <lineage>
        <taxon>Bacteria</taxon>
        <taxon>Bacillati</taxon>
        <taxon>Mycoplasmatota</taxon>
        <taxon>Mycoplasmoidales</taxon>
        <taxon>Metamycoplasmataceae</taxon>
        <taxon>Mycoplasmopsis</taxon>
    </lineage>
</organism>
<feature type="compositionally biased region" description="Acidic residues" evidence="1">
    <location>
        <begin position="228"/>
        <end position="245"/>
    </location>
</feature>
<feature type="region of interest" description="Disordered" evidence="1">
    <location>
        <begin position="445"/>
        <end position="481"/>
    </location>
</feature>
<feature type="compositionally biased region" description="Acidic residues" evidence="1">
    <location>
        <begin position="198"/>
        <end position="218"/>
    </location>
</feature>
<evidence type="ECO:0000256" key="2">
    <source>
        <dbReference type="SAM" id="SignalP"/>
    </source>
</evidence>
<feature type="chain" id="PRO_5046960776" description="Membrane nuclease MnuA" evidence="2">
    <location>
        <begin position="21"/>
        <end position="816"/>
    </location>
</feature>
<feature type="compositionally biased region" description="Polar residues" evidence="1">
    <location>
        <begin position="186"/>
        <end position="196"/>
    </location>
</feature>
<proteinExistence type="predicted"/>
<evidence type="ECO:0008006" key="5">
    <source>
        <dbReference type="Google" id="ProtNLM"/>
    </source>
</evidence>
<feature type="compositionally biased region" description="Low complexity" evidence="1">
    <location>
        <begin position="116"/>
        <end position="132"/>
    </location>
</feature>
<evidence type="ECO:0000313" key="3">
    <source>
        <dbReference type="EMBL" id="WXL28789.1"/>
    </source>
</evidence>
<dbReference type="PROSITE" id="PS51257">
    <property type="entry name" value="PROKAR_LIPOPROTEIN"/>
    <property type="match status" value="1"/>
</dbReference>
<name>A0ABZ2RWV5_9BACT</name>
<feature type="compositionally biased region" description="Low complexity" evidence="1">
    <location>
        <begin position="285"/>
        <end position="296"/>
    </location>
</feature>
<dbReference type="Proteomes" id="UP001477443">
    <property type="component" value="Chromosome"/>
</dbReference>
<dbReference type="EMBL" id="CP148067">
    <property type="protein sequence ID" value="WXL28789.1"/>
    <property type="molecule type" value="Genomic_DNA"/>
</dbReference>
<accession>A0ABZ2RWV5</accession>
<feature type="compositionally biased region" description="Basic and acidic residues" evidence="1">
    <location>
        <begin position="170"/>
        <end position="185"/>
    </location>
</feature>
<feature type="compositionally biased region" description="Low complexity" evidence="1">
    <location>
        <begin position="146"/>
        <end position="166"/>
    </location>
</feature>
<sequence>MKSKNKKLKFLTLVPLSVCSLPFVITSCNNTAVSNNTTNDKFGVIADSNNVNSENNISNNNTENSMNEANVNNNNTENTENIKTIDNTAAYNSNKEENTSTKENSINNNMDNDAPQNSQEIENNNIDNNSANKEIEKQDTSISSDNYTNINNETNKTEEIQNNENNLSNTEKDENKENSEVHNSDENSNTEDNINGNEIDEQEENVDSTDSETNEVTEDQPVNKNETESDQNNEESTDNEPDVTDSDDKVFKGRGLDPTNNSNNTDTVNNSESNAEQPKESINVSENNDTANNNQNEQLNESSKYLVPQAYELSKSNTLFTIDKTKINELINKLEQIISDNTSPKNAIRVENGKLTFKQKNNSKQIDIPAISINSDLNPSVIKTHGTNTIGWDNFSGNTKGLFVEKISEGNFNIKWQLKLSDGSFSNEIFTLTISNSVIQDNANDINVESPKNNNNHSSESDKPQENKSAENERNIENNRPITNSNKVRIGFWNVLNFGDDAPNYKYEALASVIYKNNYDLVGLVEVDGKNAVNNLVSKLNELYKTDKYDYLQTDKKVGHKSLSSRSNVPEYASFIYNKQLLKALPFENNQKVLVYDNSTWNNFGETNSLKARGYMRPPAGVKFETLGNIKNNFTYVISHFDSPGKDTKNKEGSHKTIRGGGAQEITEALNLKNAMDWFDIKDGANDDLIFAGDTNIIRGKESEAFAPILNSYESLLADTAKNSTSLSKTMNVYSEPYDKIFIKSDLTYTQGNKYDLFRFPNNDYAFGNINSFNQWQKIVESNGKKYKAKADYIRSAISDHTTVWFDLFLNPNDQN</sequence>